<dbReference type="AlphaFoldDB" id="A0A9Q1QGY0"/>
<protein>
    <submittedName>
        <fullName evidence="2">Uncharacterized protein</fullName>
    </submittedName>
</protein>
<proteinExistence type="predicted"/>
<dbReference type="Proteomes" id="UP001153076">
    <property type="component" value="Unassembled WGS sequence"/>
</dbReference>
<reference evidence="2" key="1">
    <citation type="submission" date="2022-04" db="EMBL/GenBank/DDBJ databases">
        <title>Carnegiea gigantea Genome sequencing and assembly v2.</title>
        <authorList>
            <person name="Copetti D."/>
            <person name="Sanderson M.J."/>
            <person name="Burquez A."/>
            <person name="Wojciechowski M.F."/>
        </authorList>
    </citation>
    <scope>NUCLEOTIDE SEQUENCE</scope>
    <source>
        <strain evidence="2">SGP5-SGP5p</strain>
        <tissue evidence="2">Aerial part</tissue>
    </source>
</reference>
<evidence type="ECO:0000313" key="3">
    <source>
        <dbReference type="Proteomes" id="UP001153076"/>
    </source>
</evidence>
<name>A0A9Q1QGY0_9CARY</name>
<evidence type="ECO:0000256" key="1">
    <source>
        <dbReference type="SAM" id="MobiDB-lite"/>
    </source>
</evidence>
<accession>A0A9Q1QGY0</accession>
<evidence type="ECO:0000313" key="2">
    <source>
        <dbReference type="EMBL" id="KAJ8441777.1"/>
    </source>
</evidence>
<keyword evidence="3" id="KW-1185">Reference proteome</keyword>
<comment type="caution">
    <text evidence="2">The sequence shown here is derived from an EMBL/GenBank/DDBJ whole genome shotgun (WGS) entry which is preliminary data.</text>
</comment>
<sequence>MAVKILHVKYKGETIDLGECDIDEMSALDAHNITKCKMTKKGNFLRFPTFYYCKPGQVRKKHWIMKDRDLLDYFTSWENELVIVINMVDNSEPSDLCKWALMLDRQQQKKLVEEIELNEPNPDVSEEGEDQGSDDAVDIMVVSPTQWKLSCKLLYSLDVLAINVTSKKGKEPVIEEDEGWDSDWTSSDSKDGDYVVRPEEECYESDTSLEAEQIQAEIVDYYVCGDDEDDKAINPN</sequence>
<dbReference type="EMBL" id="JAKOGI010000154">
    <property type="protein sequence ID" value="KAJ8441777.1"/>
    <property type="molecule type" value="Genomic_DNA"/>
</dbReference>
<feature type="region of interest" description="Disordered" evidence="1">
    <location>
        <begin position="173"/>
        <end position="195"/>
    </location>
</feature>
<gene>
    <name evidence="2" type="ORF">Cgig2_009023</name>
</gene>
<organism evidence="2 3">
    <name type="scientific">Carnegiea gigantea</name>
    <dbReference type="NCBI Taxonomy" id="171969"/>
    <lineage>
        <taxon>Eukaryota</taxon>
        <taxon>Viridiplantae</taxon>
        <taxon>Streptophyta</taxon>
        <taxon>Embryophyta</taxon>
        <taxon>Tracheophyta</taxon>
        <taxon>Spermatophyta</taxon>
        <taxon>Magnoliopsida</taxon>
        <taxon>eudicotyledons</taxon>
        <taxon>Gunneridae</taxon>
        <taxon>Pentapetalae</taxon>
        <taxon>Caryophyllales</taxon>
        <taxon>Cactineae</taxon>
        <taxon>Cactaceae</taxon>
        <taxon>Cactoideae</taxon>
        <taxon>Echinocereeae</taxon>
        <taxon>Carnegiea</taxon>
    </lineage>
</organism>